<proteinExistence type="inferred from homology"/>
<dbReference type="PROSITE" id="PS00061">
    <property type="entry name" value="ADH_SHORT"/>
    <property type="match status" value="1"/>
</dbReference>
<accession>A0AAU7B2R6</accession>
<dbReference type="Gene3D" id="3.40.50.720">
    <property type="entry name" value="NAD(P)-binding Rossmann-like Domain"/>
    <property type="match status" value="1"/>
</dbReference>
<dbReference type="KEGG" id="parq:DSM112329_05057"/>
<dbReference type="EMBL" id="CP114014">
    <property type="protein sequence ID" value="XAY08160.1"/>
    <property type="molecule type" value="Genomic_DNA"/>
</dbReference>
<evidence type="ECO:0000313" key="3">
    <source>
        <dbReference type="EMBL" id="XAY08160.1"/>
    </source>
</evidence>
<dbReference type="RefSeq" id="WP_354699343.1">
    <property type="nucleotide sequence ID" value="NZ_CP114014.1"/>
</dbReference>
<gene>
    <name evidence="3" type="ORF">DSM112329_05057</name>
</gene>
<evidence type="ECO:0000256" key="2">
    <source>
        <dbReference type="ARBA" id="ARBA00023002"/>
    </source>
</evidence>
<organism evidence="3">
    <name type="scientific">Paraconexibacter sp. AEG42_29</name>
    <dbReference type="NCBI Taxonomy" id="2997339"/>
    <lineage>
        <taxon>Bacteria</taxon>
        <taxon>Bacillati</taxon>
        <taxon>Actinomycetota</taxon>
        <taxon>Thermoleophilia</taxon>
        <taxon>Solirubrobacterales</taxon>
        <taxon>Paraconexibacteraceae</taxon>
        <taxon>Paraconexibacter</taxon>
    </lineage>
</organism>
<dbReference type="PANTHER" id="PTHR44196:SF1">
    <property type="entry name" value="DEHYDROGENASE_REDUCTASE SDR FAMILY MEMBER 7B"/>
    <property type="match status" value="1"/>
</dbReference>
<dbReference type="AlphaFoldDB" id="A0AAU7B2R6"/>
<dbReference type="GO" id="GO:0016491">
    <property type="term" value="F:oxidoreductase activity"/>
    <property type="evidence" value="ECO:0007669"/>
    <property type="project" value="UniProtKB-KW"/>
</dbReference>
<comment type="similarity">
    <text evidence="1">Belongs to the short-chain dehydrogenases/reductases (SDR) family.</text>
</comment>
<protein>
    <submittedName>
        <fullName evidence="3">FabG-like 3-oxoacyl-(Acyl-carrier-protein) reductase</fullName>
    </submittedName>
</protein>
<dbReference type="InterPro" id="IPR020904">
    <property type="entry name" value="Sc_DH/Rdtase_CS"/>
</dbReference>
<dbReference type="Pfam" id="PF00106">
    <property type="entry name" value="adh_short"/>
    <property type="match status" value="1"/>
</dbReference>
<evidence type="ECO:0000256" key="1">
    <source>
        <dbReference type="ARBA" id="ARBA00006484"/>
    </source>
</evidence>
<reference evidence="3" key="1">
    <citation type="submission" date="2022-12" db="EMBL/GenBank/DDBJ databases">
        <title>Paraconexibacter alkalitolerans sp. nov. and Baekduia alba sp. nov., isolated from soil and emended description of the genera Paraconexibacter (Chun et al., 2020) and Baekduia (An et al., 2020).</title>
        <authorList>
            <person name="Vieira S."/>
            <person name="Huber K.J."/>
            <person name="Geppert A."/>
            <person name="Wolf J."/>
            <person name="Neumann-Schaal M."/>
            <person name="Muesken M."/>
            <person name="Overmann J."/>
        </authorList>
    </citation>
    <scope>NUCLEOTIDE SEQUENCE</scope>
    <source>
        <strain evidence="3">AEG42_29</strain>
    </source>
</reference>
<dbReference type="InterPro" id="IPR036291">
    <property type="entry name" value="NAD(P)-bd_dom_sf"/>
</dbReference>
<name>A0AAU7B2R6_9ACTN</name>
<keyword evidence="2" id="KW-0560">Oxidoreductase</keyword>
<sequence length="233" mass="23616">MEIDGRRFIVAGATGAVGGALARELAARGAEVGLLGRDRTRLDAVAEELGGVPTATFDARDATSCALAVDAVAAAMQGVDGVVVAIGAVAFGAGADTPDEVTAELIAVNATGPIALLRAGAAHLEPGGCLAAVTAMVADYPTAGMASYSASKAALSAYLVALRRELRRGRIAVIDARLPHLDTTFADHALAGEPPAMPTAHSSVEVVRVLVDAIEAGRRELSWDLKAAELRVA</sequence>
<dbReference type="PANTHER" id="PTHR44196">
    <property type="entry name" value="DEHYDROGENASE/REDUCTASE SDR FAMILY MEMBER 7B"/>
    <property type="match status" value="1"/>
</dbReference>
<dbReference type="SUPFAM" id="SSF51735">
    <property type="entry name" value="NAD(P)-binding Rossmann-fold domains"/>
    <property type="match status" value="1"/>
</dbReference>
<dbReference type="GO" id="GO:0016020">
    <property type="term" value="C:membrane"/>
    <property type="evidence" value="ECO:0007669"/>
    <property type="project" value="TreeGrafter"/>
</dbReference>
<dbReference type="InterPro" id="IPR002347">
    <property type="entry name" value="SDR_fam"/>
</dbReference>